<reference evidence="1" key="1">
    <citation type="submission" date="2023-04" db="EMBL/GenBank/DDBJ databases">
        <title>Ambrosiozyma monospora NBRC 10751.</title>
        <authorList>
            <person name="Ichikawa N."/>
            <person name="Sato H."/>
            <person name="Tonouchi N."/>
        </authorList>
    </citation>
    <scope>NUCLEOTIDE SEQUENCE</scope>
    <source>
        <strain evidence="1">NBRC 10751</strain>
    </source>
</reference>
<organism evidence="1 2">
    <name type="scientific">Ambrosiozyma monospora</name>
    <name type="common">Yeast</name>
    <name type="synonym">Endomycopsis monosporus</name>
    <dbReference type="NCBI Taxonomy" id="43982"/>
    <lineage>
        <taxon>Eukaryota</taxon>
        <taxon>Fungi</taxon>
        <taxon>Dikarya</taxon>
        <taxon>Ascomycota</taxon>
        <taxon>Saccharomycotina</taxon>
        <taxon>Pichiomycetes</taxon>
        <taxon>Pichiales</taxon>
        <taxon>Pichiaceae</taxon>
        <taxon>Ambrosiozyma</taxon>
    </lineage>
</organism>
<protein>
    <submittedName>
        <fullName evidence="1">Unnamed protein product</fullName>
    </submittedName>
</protein>
<accession>A0ACB5UCV6</accession>
<evidence type="ECO:0000313" key="2">
    <source>
        <dbReference type="Proteomes" id="UP001165064"/>
    </source>
</evidence>
<proteinExistence type="predicted"/>
<sequence>MKYSQVDTQLLVDKVYRRFNDVETLARKLQKEKGQQKMEIKSLSGAITDRIAIKNFKVGDLVLFLRTLMPGMLPTGGPGDPDEDDGQPWAVFTIGGPNYYLNNSRIDRVTKKKNDNYIKLKNRDWLVGRIMNIETRYITEDNFDDPVENPLRLTKGITWHFVEAKEEKFGVDQASAIPN</sequence>
<keyword evidence="2" id="KW-1185">Reference proteome</keyword>
<dbReference type="EMBL" id="BSXS01016524">
    <property type="protein sequence ID" value="GMF07895.1"/>
    <property type="molecule type" value="Genomic_DNA"/>
</dbReference>
<dbReference type="Proteomes" id="UP001165064">
    <property type="component" value="Unassembled WGS sequence"/>
</dbReference>
<evidence type="ECO:0000313" key="1">
    <source>
        <dbReference type="EMBL" id="GMF07895.1"/>
    </source>
</evidence>
<name>A0ACB5UCV6_AMBMO</name>
<gene>
    <name evidence="1" type="ORF">Amon02_001308700</name>
</gene>
<comment type="caution">
    <text evidence="1">The sequence shown here is derived from an EMBL/GenBank/DDBJ whole genome shotgun (WGS) entry which is preliminary data.</text>
</comment>